<dbReference type="Proteomes" id="UP000278440">
    <property type="component" value="Unassembled WGS sequence"/>
</dbReference>
<feature type="transmembrane region" description="Helical" evidence="6">
    <location>
        <begin position="367"/>
        <end position="384"/>
    </location>
</feature>
<gene>
    <name evidence="7" type="ORF">DFJ68_1714</name>
</gene>
<feature type="transmembrane region" description="Helical" evidence="6">
    <location>
        <begin position="263"/>
        <end position="285"/>
    </location>
</feature>
<evidence type="ECO:0000313" key="8">
    <source>
        <dbReference type="Proteomes" id="UP000278440"/>
    </source>
</evidence>
<feature type="transmembrane region" description="Helical" evidence="6">
    <location>
        <begin position="297"/>
        <end position="324"/>
    </location>
</feature>
<reference evidence="7 8" key="1">
    <citation type="submission" date="2018-10" db="EMBL/GenBank/DDBJ databases">
        <title>Sequencing the genomes of 1000 actinobacteria strains.</title>
        <authorList>
            <person name="Klenk H.-P."/>
        </authorList>
    </citation>
    <scope>NUCLEOTIDE SEQUENCE [LARGE SCALE GENOMIC DNA]</scope>
    <source>
        <strain evidence="7 8">DSM 44267</strain>
    </source>
</reference>
<evidence type="ECO:0000256" key="1">
    <source>
        <dbReference type="ARBA" id="ARBA00004651"/>
    </source>
</evidence>
<evidence type="ECO:0000256" key="5">
    <source>
        <dbReference type="ARBA" id="ARBA00023136"/>
    </source>
</evidence>
<dbReference type="PANTHER" id="PTHR43370">
    <property type="entry name" value="SUGAR ABC TRANSPORTER INTEGRAL MEMBRANE PROTEIN-RELATED"/>
    <property type="match status" value="1"/>
</dbReference>
<evidence type="ECO:0000256" key="3">
    <source>
        <dbReference type="ARBA" id="ARBA00022692"/>
    </source>
</evidence>
<dbReference type="GO" id="GO:0005886">
    <property type="term" value="C:plasma membrane"/>
    <property type="evidence" value="ECO:0007669"/>
    <property type="project" value="UniProtKB-SubCell"/>
</dbReference>
<dbReference type="RefSeq" id="WP_245963548.1">
    <property type="nucleotide sequence ID" value="NZ_RBXT01000001.1"/>
</dbReference>
<evidence type="ECO:0000313" key="7">
    <source>
        <dbReference type="EMBL" id="RKT78271.1"/>
    </source>
</evidence>
<dbReference type="PANTHER" id="PTHR43370:SF1">
    <property type="entry name" value="GUANOSINE ABC TRANSPORTER PERMEASE PROTEIN NUPQ"/>
    <property type="match status" value="1"/>
</dbReference>
<feature type="transmembrane region" description="Helical" evidence="6">
    <location>
        <begin position="58"/>
        <end position="77"/>
    </location>
</feature>
<feature type="transmembrane region" description="Helical" evidence="6">
    <location>
        <begin position="109"/>
        <end position="132"/>
    </location>
</feature>
<feature type="transmembrane region" description="Helical" evidence="6">
    <location>
        <begin position="336"/>
        <end position="355"/>
    </location>
</feature>
<feature type="transmembrane region" description="Helical" evidence="6">
    <location>
        <begin position="83"/>
        <end position="102"/>
    </location>
</feature>
<name>A0A495XUN9_9MICO</name>
<feature type="transmembrane region" description="Helical" evidence="6">
    <location>
        <begin position="26"/>
        <end position="46"/>
    </location>
</feature>
<evidence type="ECO:0000256" key="4">
    <source>
        <dbReference type="ARBA" id="ARBA00022989"/>
    </source>
</evidence>
<comment type="caution">
    <text evidence="7">The sequence shown here is derived from an EMBL/GenBank/DDBJ whole genome shotgun (WGS) entry which is preliminary data.</text>
</comment>
<keyword evidence="2" id="KW-1003">Cell membrane</keyword>
<dbReference type="CDD" id="cd06580">
    <property type="entry name" value="TM_PBP1_transp_TpRbsC_like"/>
    <property type="match status" value="1"/>
</dbReference>
<dbReference type="Pfam" id="PF02653">
    <property type="entry name" value="BPD_transp_2"/>
    <property type="match status" value="1"/>
</dbReference>
<dbReference type="InterPro" id="IPR001851">
    <property type="entry name" value="ABC_transp_permease"/>
</dbReference>
<dbReference type="AlphaFoldDB" id="A0A495XUN9"/>
<proteinExistence type="predicted"/>
<organism evidence="7 8">
    <name type="scientific">Terracoccus luteus</name>
    <dbReference type="NCBI Taxonomy" id="53356"/>
    <lineage>
        <taxon>Bacteria</taxon>
        <taxon>Bacillati</taxon>
        <taxon>Actinomycetota</taxon>
        <taxon>Actinomycetes</taxon>
        <taxon>Micrococcales</taxon>
        <taxon>Intrasporangiaceae</taxon>
        <taxon>Terracoccus</taxon>
    </lineage>
</organism>
<comment type="subcellular location">
    <subcellularLocation>
        <location evidence="1">Cell membrane</location>
        <topology evidence="1">Multi-pass membrane protein</topology>
    </subcellularLocation>
</comment>
<evidence type="ECO:0000256" key="2">
    <source>
        <dbReference type="ARBA" id="ARBA00022475"/>
    </source>
</evidence>
<keyword evidence="8" id="KW-1185">Reference proteome</keyword>
<sequence length="426" mass="44437">MSAAGLQAADVVREPEAARSRRTRPWWFWAAVVFGAVVVISTVRVLTGANDIDSTGALRAAIGLAVPIGLAGLGGLWSERAGVVNIGLEGMMILGTWGGAFVGYHYGPWAGILGALLLGVVGGAIHALATVVFGVDHIVSGVAINLLGAGAGAYLAVRTFTGLPGGGPTQSPPLQQLPFIGIPGLEQPLEDLAAKQWWLVSDLAGIVGALTTRVNVLVVVAVALLVLTWFVLWRTAFGLRLRACGESPQAAETLGVNVYRYKFTAVLVSGGMAGLAGGFLVLVASNLYREGQTGGRGYIGLAAMIFGNWRPGGLAGGAALFGYADAVQLRSGGDVIRAYLLPIGLLLVAWGVWQYLRRRAGKRMKGVPMVVMGVLALLWFLLSSSVPDEFTGMTPYVATLLVLAFASQRLRMPAADGAVYRKGEAS</sequence>
<accession>A0A495XUN9</accession>
<dbReference type="GO" id="GO:0022857">
    <property type="term" value="F:transmembrane transporter activity"/>
    <property type="evidence" value="ECO:0007669"/>
    <property type="project" value="InterPro"/>
</dbReference>
<keyword evidence="5 6" id="KW-0472">Membrane</keyword>
<feature type="transmembrane region" description="Helical" evidence="6">
    <location>
        <begin position="214"/>
        <end position="232"/>
    </location>
</feature>
<keyword evidence="3 6" id="KW-0812">Transmembrane</keyword>
<feature type="transmembrane region" description="Helical" evidence="6">
    <location>
        <begin position="390"/>
        <end position="406"/>
    </location>
</feature>
<keyword evidence="4 6" id="KW-1133">Transmembrane helix</keyword>
<dbReference type="EMBL" id="RBXT01000001">
    <property type="protein sequence ID" value="RKT78271.1"/>
    <property type="molecule type" value="Genomic_DNA"/>
</dbReference>
<evidence type="ECO:0000256" key="6">
    <source>
        <dbReference type="SAM" id="Phobius"/>
    </source>
</evidence>
<feature type="transmembrane region" description="Helical" evidence="6">
    <location>
        <begin position="138"/>
        <end position="157"/>
    </location>
</feature>
<protein>
    <submittedName>
        <fullName evidence="7">Nucleoside ABC transporter membrane protein</fullName>
    </submittedName>
</protein>